<dbReference type="HOGENOM" id="CLU_1373301_0_0_1"/>
<organism evidence="2">
    <name type="scientific">Caenorhabditis brenneri</name>
    <name type="common">Nematode worm</name>
    <dbReference type="NCBI Taxonomy" id="135651"/>
    <lineage>
        <taxon>Eukaryota</taxon>
        <taxon>Metazoa</taxon>
        <taxon>Ecdysozoa</taxon>
        <taxon>Nematoda</taxon>
        <taxon>Chromadorea</taxon>
        <taxon>Rhabditida</taxon>
        <taxon>Rhabditina</taxon>
        <taxon>Rhabditomorpha</taxon>
        <taxon>Rhabditoidea</taxon>
        <taxon>Rhabditidae</taxon>
        <taxon>Peloderinae</taxon>
        <taxon>Caenorhabditis</taxon>
    </lineage>
</organism>
<dbReference type="Proteomes" id="UP000008068">
    <property type="component" value="Unassembled WGS sequence"/>
</dbReference>
<sequence>MKLSNVLCNNELCQKCVMVRWRDGTESLSASGIKEKISASEYGLSDSKELNGSDGCVLVLLNSEKEIKQLCTDVNILEAGYSINPLVDLNGMHLRDVNDILRTLSIEEKLTDDDLMKLFVTLLCLEVPEREAIAAQELQIIEHGISEIIENGLCTTFGSYSSPVRRNGYSDIDLAVSSIPKDSCDIRPLRMIIGSKGTF</sequence>
<accession>G0P4B4</accession>
<evidence type="ECO:0000313" key="2">
    <source>
        <dbReference type="Proteomes" id="UP000008068"/>
    </source>
</evidence>
<dbReference type="AlphaFoldDB" id="G0P4B4"/>
<dbReference type="OrthoDB" id="434989at2759"/>
<gene>
    <name evidence="1" type="ORF">CAEBREN_32659</name>
</gene>
<dbReference type="EMBL" id="GL380061">
    <property type="protein sequence ID" value="EGT44694.1"/>
    <property type="molecule type" value="Genomic_DNA"/>
</dbReference>
<reference evidence="2" key="1">
    <citation type="submission" date="2011-07" db="EMBL/GenBank/DDBJ databases">
        <authorList>
            <consortium name="Caenorhabditis brenneri Sequencing and Analysis Consortium"/>
            <person name="Wilson R.K."/>
        </authorList>
    </citation>
    <scope>NUCLEOTIDE SEQUENCE [LARGE SCALE GENOMIC DNA]</scope>
    <source>
        <strain evidence="2">PB2801</strain>
    </source>
</reference>
<evidence type="ECO:0000313" key="1">
    <source>
        <dbReference type="EMBL" id="EGT44694.1"/>
    </source>
</evidence>
<dbReference type="InParanoid" id="G0P4B4"/>
<proteinExistence type="predicted"/>
<keyword evidence="2" id="KW-1185">Reference proteome</keyword>
<protein>
    <submittedName>
        <fullName evidence="1">Uncharacterized protein</fullName>
    </submittedName>
</protein>
<name>G0P4B4_CAEBE</name>
<dbReference type="STRING" id="135651.G0P4B4"/>
<dbReference type="eggNOG" id="KOG2277">
    <property type="taxonomic scope" value="Eukaryota"/>
</dbReference>